<organism evidence="16 17">
    <name type="scientific">Skeletonema marinoi</name>
    <dbReference type="NCBI Taxonomy" id="267567"/>
    <lineage>
        <taxon>Eukaryota</taxon>
        <taxon>Sar</taxon>
        <taxon>Stramenopiles</taxon>
        <taxon>Ochrophyta</taxon>
        <taxon>Bacillariophyta</taxon>
        <taxon>Coscinodiscophyceae</taxon>
        <taxon>Thalassiosirophycidae</taxon>
        <taxon>Thalassiosirales</taxon>
        <taxon>Skeletonemataceae</taxon>
        <taxon>Skeletonema</taxon>
        <taxon>Skeletonema marinoi-dohrnii complex</taxon>
    </lineage>
</organism>
<evidence type="ECO:0000256" key="13">
    <source>
        <dbReference type="SAM" id="MobiDB-lite"/>
    </source>
</evidence>
<gene>
    <name evidence="16" type="ORF">QTG54_009189</name>
</gene>
<proteinExistence type="inferred from homology"/>
<evidence type="ECO:0000256" key="4">
    <source>
        <dbReference type="ARBA" id="ARBA00022777"/>
    </source>
</evidence>
<feature type="region of interest" description="Disordered" evidence="13">
    <location>
        <begin position="22"/>
        <end position="42"/>
    </location>
</feature>
<feature type="domain" description="Protein kinase" evidence="15">
    <location>
        <begin position="273"/>
        <end position="523"/>
    </location>
</feature>
<evidence type="ECO:0000256" key="6">
    <source>
        <dbReference type="ARBA" id="ARBA00047899"/>
    </source>
</evidence>
<feature type="binding site" evidence="9">
    <location>
        <position position="283"/>
    </location>
    <ligand>
        <name>ATP</name>
        <dbReference type="ChEBI" id="CHEBI:30616"/>
    </ligand>
</feature>
<keyword evidence="17" id="KW-1185">Reference proteome</keyword>
<dbReference type="InterPro" id="IPR000719">
    <property type="entry name" value="Prot_kinase_dom"/>
</dbReference>
<dbReference type="SUPFAM" id="SSF56112">
    <property type="entry name" value="Protein kinase-like (PK-like)"/>
    <property type="match status" value="1"/>
</dbReference>
<feature type="binding site" evidence="9 11">
    <location>
        <position position="302"/>
    </location>
    <ligand>
        <name>ATP</name>
        <dbReference type="ChEBI" id="CHEBI:30616"/>
    </ligand>
</feature>
<comment type="caution">
    <text evidence="16">The sequence shown here is derived from an EMBL/GenBank/DDBJ whole genome shotgun (WGS) entry which is preliminary data.</text>
</comment>
<evidence type="ECO:0000256" key="12">
    <source>
        <dbReference type="RuleBase" id="RU367134"/>
    </source>
</evidence>
<comment type="catalytic activity">
    <reaction evidence="6 12">
        <text>L-threonyl-[protein] + ATP = O-phospho-L-threonyl-[protein] + ADP + H(+)</text>
        <dbReference type="Rhea" id="RHEA:46608"/>
        <dbReference type="Rhea" id="RHEA-COMP:11060"/>
        <dbReference type="Rhea" id="RHEA-COMP:11605"/>
        <dbReference type="ChEBI" id="CHEBI:15378"/>
        <dbReference type="ChEBI" id="CHEBI:30013"/>
        <dbReference type="ChEBI" id="CHEBI:30616"/>
        <dbReference type="ChEBI" id="CHEBI:61977"/>
        <dbReference type="ChEBI" id="CHEBI:456216"/>
        <dbReference type="EC" id="2.7.11.1"/>
    </reaction>
</comment>
<dbReference type="CDD" id="cd14007">
    <property type="entry name" value="STKc_Aurora"/>
    <property type="match status" value="1"/>
</dbReference>
<dbReference type="PROSITE" id="PS00108">
    <property type="entry name" value="PROTEIN_KINASE_ST"/>
    <property type="match status" value="1"/>
</dbReference>
<dbReference type="Pfam" id="PF00069">
    <property type="entry name" value="Pkinase"/>
    <property type="match status" value="1"/>
</dbReference>
<dbReference type="Proteomes" id="UP001224775">
    <property type="component" value="Unassembled WGS sequence"/>
</dbReference>
<evidence type="ECO:0000256" key="1">
    <source>
        <dbReference type="ARBA" id="ARBA00022527"/>
    </source>
</evidence>
<dbReference type="PROSITE" id="PS50011">
    <property type="entry name" value="PROTEIN_KINASE_DOM"/>
    <property type="match status" value="1"/>
</dbReference>
<keyword evidence="14" id="KW-0812">Transmembrane</keyword>
<keyword evidence="1 12" id="KW-0723">Serine/threonine-protein kinase</keyword>
<dbReference type="EMBL" id="JATAAI010000016">
    <property type="protein sequence ID" value="KAK1740239.1"/>
    <property type="molecule type" value="Genomic_DNA"/>
</dbReference>
<evidence type="ECO:0000256" key="9">
    <source>
        <dbReference type="PIRSR" id="PIRSR630616-2"/>
    </source>
</evidence>
<feature type="cross-link" description="Glycyl lysine isopeptide (Lys-Gly) (interchain with G-Cter in SUMO2)" evidence="10">
    <location>
        <position position="398"/>
    </location>
</feature>
<feature type="non-terminal residue" evidence="16">
    <location>
        <position position="1"/>
    </location>
</feature>
<comment type="catalytic activity">
    <reaction evidence="7 12">
        <text>L-seryl-[protein] + ATP = O-phospho-L-seryl-[protein] + ADP + H(+)</text>
        <dbReference type="Rhea" id="RHEA:17989"/>
        <dbReference type="Rhea" id="RHEA-COMP:9863"/>
        <dbReference type="Rhea" id="RHEA-COMP:11604"/>
        <dbReference type="ChEBI" id="CHEBI:15378"/>
        <dbReference type="ChEBI" id="CHEBI:29999"/>
        <dbReference type="ChEBI" id="CHEBI:30616"/>
        <dbReference type="ChEBI" id="CHEBI:83421"/>
        <dbReference type="ChEBI" id="CHEBI:456216"/>
        <dbReference type="EC" id="2.7.11.1"/>
    </reaction>
</comment>
<keyword evidence="14" id="KW-0472">Membrane</keyword>
<feature type="active site" description="Proton acceptor" evidence="8">
    <location>
        <position position="396"/>
    </location>
</feature>
<feature type="binding site" evidence="9">
    <location>
        <begin position="400"/>
        <end position="401"/>
    </location>
    <ligand>
        <name>ATP</name>
        <dbReference type="ChEBI" id="CHEBI:30616"/>
    </ligand>
</feature>
<dbReference type="GO" id="GO:0004674">
    <property type="term" value="F:protein serine/threonine kinase activity"/>
    <property type="evidence" value="ECO:0007669"/>
    <property type="project" value="UniProtKB-KW"/>
</dbReference>
<keyword evidence="14" id="KW-1133">Transmembrane helix</keyword>
<dbReference type="Gene3D" id="3.30.200.20">
    <property type="entry name" value="Phosphorylase Kinase, domain 1"/>
    <property type="match status" value="1"/>
</dbReference>
<feature type="binding site" evidence="9">
    <location>
        <position position="414"/>
    </location>
    <ligand>
        <name>ATP</name>
        <dbReference type="ChEBI" id="CHEBI:30616"/>
    </ligand>
</feature>
<evidence type="ECO:0000256" key="3">
    <source>
        <dbReference type="ARBA" id="ARBA00022741"/>
    </source>
</evidence>
<evidence type="ECO:0000256" key="5">
    <source>
        <dbReference type="ARBA" id="ARBA00022840"/>
    </source>
</evidence>
<dbReference type="AlphaFoldDB" id="A0AAD8Y741"/>
<protein>
    <recommendedName>
        <fullName evidence="12">Aurora kinase</fullName>
        <ecNumber evidence="12">2.7.11.1</ecNumber>
    </recommendedName>
</protein>
<keyword evidence="4 12" id="KW-0418">Kinase</keyword>
<evidence type="ECO:0000313" key="17">
    <source>
        <dbReference type="Proteomes" id="UP001224775"/>
    </source>
</evidence>
<dbReference type="PROSITE" id="PS00107">
    <property type="entry name" value="PROTEIN_KINASE_ATP"/>
    <property type="match status" value="1"/>
</dbReference>
<name>A0AAD8Y741_9STRA</name>
<dbReference type="InterPro" id="IPR011009">
    <property type="entry name" value="Kinase-like_dom_sf"/>
</dbReference>
<keyword evidence="5 9" id="KW-0067">ATP-binding</keyword>
<dbReference type="PANTHER" id="PTHR24350">
    <property type="entry name" value="SERINE/THREONINE-PROTEIN KINASE IAL-RELATED"/>
    <property type="match status" value="1"/>
</dbReference>
<dbReference type="GO" id="GO:0005524">
    <property type="term" value="F:ATP binding"/>
    <property type="evidence" value="ECO:0007669"/>
    <property type="project" value="UniProtKB-UniRule"/>
</dbReference>
<feature type="transmembrane region" description="Helical" evidence="14">
    <location>
        <begin position="226"/>
        <end position="244"/>
    </location>
</feature>
<evidence type="ECO:0000256" key="14">
    <source>
        <dbReference type="SAM" id="Phobius"/>
    </source>
</evidence>
<evidence type="ECO:0000256" key="7">
    <source>
        <dbReference type="ARBA" id="ARBA00048679"/>
    </source>
</evidence>
<sequence length="529" mass="60195">GVNLVITAETEDERDEIERQVTVDDGNDGSREGTATSTASSTATAADKMVMWRGKLVPERRAQALRHVFDNLKDHFGLNFQPHQAGGKWAGDVNFTYNIKGEKHTLDYVGMDVCIDLSPKLVEGYQKGSMDDYGKSWVYGYVPESTMDKVREYVTAGTGWDIEDDGTVFGHHRDVVAFEAKMQENPKPSFWVANDTKASRADDKFSRLGSIQEVFQSSRQQRIHQVWALTLVLSLLFVGIQLLSTTLTKAAFLAKSNEDDAAKAGTRWTLNDFEIGKPLGRGKFGKVYLARERRTKYIVALKVLSKSQLLKSGVEHQLRREIEIQAHLRHRHILRMYGYFFDNKNIYLILEYSPGGELYKKLTAKGCFSERTAARFISDLSQAMKYCHSKHVIHRDIKPENLLLGAKNDVKIADFGWSVHAPTSRRNTLCGTLDYLPPEMVEGREHDEQVDTWALGILLYEFLVGVPPFETESHSATYRRIQRVDIRWPHGLPEDAKDLISKLLKKDPRQRLPLECIPKHPFVLRNLRG</sequence>
<dbReference type="InterPro" id="IPR008271">
    <property type="entry name" value="Ser/Thr_kinase_AS"/>
</dbReference>
<evidence type="ECO:0000256" key="10">
    <source>
        <dbReference type="PIRSR" id="PIRSR630616-3"/>
    </source>
</evidence>
<evidence type="ECO:0000256" key="11">
    <source>
        <dbReference type="PROSITE-ProRule" id="PRU10141"/>
    </source>
</evidence>
<keyword evidence="2 12" id="KW-0808">Transferase</keyword>
<dbReference type="InterPro" id="IPR017441">
    <property type="entry name" value="Protein_kinase_ATP_BS"/>
</dbReference>
<dbReference type="InterPro" id="IPR030616">
    <property type="entry name" value="Aur-like"/>
</dbReference>
<keyword evidence="3 9" id="KW-0547">Nucleotide-binding</keyword>
<evidence type="ECO:0000313" key="16">
    <source>
        <dbReference type="EMBL" id="KAK1740239.1"/>
    </source>
</evidence>
<comment type="similarity">
    <text evidence="12">Belongs to the protein kinase superfamily. Ser/Thr protein kinase family. Aurora subfamily.</text>
</comment>
<reference evidence="16" key="1">
    <citation type="submission" date="2023-06" db="EMBL/GenBank/DDBJ databases">
        <title>Survivors Of The Sea: Transcriptome response of Skeletonema marinoi to long-term dormancy.</title>
        <authorList>
            <person name="Pinder M.I.M."/>
            <person name="Kourtchenko O."/>
            <person name="Robertson E.K."/>
            <person name="Larsson T."/>
            <person name="Maumus F."/>
            <person name="Osuna-Cruz C.M."/>
            <person name="Vancaester E."/>
            <person name="Stenow R."/>
            <person name="Vandepoele K."/>
            <person name="Ploug H."/>
            <person name="Bruchert V."/>
            <person name="Godhe A."/>
            <person name="Topel M."/>
        </authorList>
    </citation>
    <scope>NUCLEOTIDE SEQUENCE</scope>
    <source>
        <strain evidence="16">R05AC</strain>
    </source>
</reference>
<accession>A0AAD8Y741</accession>
<dbReference type="FunFam" id="1.10.510.10:FF:000235">
    <property type="entry name" value="Serine/threonine-protein kinase ark1"/>
    <property type="match status" value="1"/>
</dbReference>
<dbReference type="EC" id="2.7.11.1" evidence="12"/>
<dbReference type="Gene3D" id="1.10.510.10">
    <property type="entry name" value="Transferase(Phosphotransferase) domain 1"/>
    <property type="match status" value="1"/>
</dbReference>
<evidence type="ECO:0000256" key="2">
    <source>
        <dbReference type="ARBA" id="ARBA00022679"/>
    </source>
</evidence>
<evidence type="ECO:0000256" key="8">
    <source>
        <dbReference type="PIRSR" id="PIRSR630616-1"/>
    </source>
</evidence>
<dbReference type="FunFam" id="3.30.200.20:FF:000042">
    <property type="entry name" value="Aurora kinase A"/>
    <property type="match status" value="1"/>
</dbReference>
<dbReference type="SMART" id="SM00220">
    <property type="entry name" value="S_TKc"/>
    <property type="match status" value="1"/>
</dbReference>
<evidence type="ECO:0000259" key="15">
    <source>
        <dbReference type="PROSITE" id="PS50011"/>
    </source>
</evidence>